<sequence>MADAPATTQLTLVPISTPNRPAILPAIFQVEGSHPLRPVAPVNSAGSGRTFVLAQRPPAQEIEGVLTACSALSLRNPGGIDLAGSLGLLPLLPGDLVFTRPDGAPEDGTGDVLQAMVMDAYFNRSAGSR</sequence>
<reference evidence="1" key="1">
    <citation type="submission" date="2021-03" db="EMBL/GenBank/DDBJ databases">
        <authorList>
            <consortium name="DOE Joint Genome Institute"/>
            <person name="Ahrendt S."/>
            <person name="Looney B.P."/>
            <person name="Miyauchi S."/>
            <person name="Morin E."/>
            <person name="Drula E."/>
            <person name="Courty P.E."/>
            <person name="Chicoki N."/>
            <person name="Fauchery L."/>
            <person name="Kohler A."/>
            <person name="Kuo A."/>
            <person name="Labutti K."/>
            <person name="Pangilinan J."/>
            <person name="Lipzen A."/>
            <person name="Riley R."/>
            <person name="Andreopoulos W."/>
            <person name="He G."/>
            <person name="Johnson J."/>
            <person name="Barry K.W."/>
            <person name="Grigoriev I.V."/>
            <person name="Nagy L."/>
            <person name="Hibbett D."/>
            <person name="Henrissat B."/>
            <person name="Matheny P.B."/>
            <person name="Labbe J."/>
            <person name="Martin F."/>
        </authorList>
    </citation>
    <scope>NUCLEOTIDE SEQUENCE</scope>
    <source>
        <strain evidence="1">HHB10654</strain>
    </source>
</reference>
<accession>A0ACB8SFQ3</accession>
<gene>
    <name evidence="1" type="ORF">BV25DRAFT_1922148</name>
</gene>
<keyword evidence="2" id="KW-1185">Reference proteome</keyword>
<organism evidence="1 2">
    <name type="scientific">Artomyces pyxidatus</name>
    <dbReference type="NCBI Taxonomy" id="48021"/>
    <lineage>
        <taxon>Eukaryota</taxon>
        <taxon>Fungi</taxon>
        <taxon>Dikarya</taxon>
        <taxon>Basidiomycota</taxon>
        <taxon>Agaricomycotina</taxon>
        <taxon>Agaricomycetes</taxon>
        <taxon>Russulales</taxon>
        <taxon>Auriscalpiaceae</taxon>
        <taxon>Artomyces</taxon>
    </lineage>
</organism>
<protein>
    <submittedName>
        <fullName evidence="1">Uncharacterized protein</fullName>
    </submittedName>
</protein>
<comment type="caution">
    <text evidence="1">The sequence shown here is derived from an EMBL/GenBank/DDBJ whole genome shotgun (WGS) entry which is preliminary data.</text>
</comment>
<evidence type="ECO:0000313" key="1">
    <source>
        <dbReference type="EMBL" id="KAI0055052.1"/>
    </source>
</evidence>
<reference evidence="1" key="2">
    <citation type="journal article" date="2022" name="New Phytol.">
        <title>Evolutionary transition to the ectomycorrhizal habit in the genomes of a hyperdiverse lineage of mushroom-forming fungi.</title>
        <authorList>
            <person name="Looney B."/>
            <person name="Miyauchi S."/>
            <person name="Morin E."/>
            <person name="Drula E."/>
            <person name="Courty P.E."/>
            <person name="Kohler A."/>
            <person name="Kuo A."/>
            <person name="LaButti K."/>
            <person name="Pangilinan J."/>
            <person name="Lipzen A."/>
            <person name="Riley R."/>
            <person name="Andreopoulos W."/>
            <person name="He G."/>
            <person name="Johnson J."/>
            <person name="Nolan M."/>
            <person name="Tritt A."/>
            <person name="Barry K.W."/>
            <person name="Grigoriev I.V."/>
            <person name="Nagy L.G."/>
            <person name="Hibbett D."/>
            <person name="Henrissat B."/>
            <person name="Matheny P.B."/>
            <person name="Labbe J."/>
            <person name="Martin F.M."/>
        </authorList>
    </citation>
    <scope>NUCLEOTIDE SEQUENCE</scope>
    <source>
        <strain evidence="1">HHB10654</strain>
    </source>
</reference>
<dbReference type="EMBL" id="MU277316">
    <property type="protein sequence ID" value="KAI0055052.1"/>
    <property type="molecule type" value="Genomic_DNA"/>
</dbReference>
<name>A0ACB8SFQ3_9AGAM</name>
<dbReference type="Proteomes" id="UP000814140">
    <property type="component" value="Unassembled WGS sequence"/>
</dbReference>
<proteinExistence type="predicted"/>
<evidence type="ECO:0000313" key="2">
    <source>
        <dbReference type="Proteomes" id="UP000814140"/>
    </source>
</evidence>